<comment type="caution">
    <text evidence="3">The sequence shown here is derived from an EMBL/GenBank/DDBJ whole genome shotgun (WGS) entry which is preliminary data.</text>
</comment>
<protein>
    <submittedName>
        <fullName evidence="3">Uncharacterized protein</fullName>
    </submittedName>
</protein>
<dbReference type="AlphaFoldDB" id="A0A3M2LW95"/>
<accession>A0A3M2LW95</accession>
<dbReference type="Proteomes" id="UP000282674">
    <property type="component" value="Unassembled WGS sequence"/>
</dbReference>
<evidence type="ECO:0000313" key="3">
    <source>
        <dbReference type="EMBL" id="RMI40285.1"/>
    </source>
</evidence>
<evidence type="ECO:0000256" key="1">
    <source>
        <dbReference type="SAM" id="Phobius"/>
    </source>
</evidence>
<feature type="transmembrane region" description="Helical" evidence="1">
    <location>
        <begin position="96"/>
        <end position="116"/>
    </location>
</feature>
<keyword evidence="1" id="KW-0812">Transmembrane</keyword>
<feature type="chain" id="PRO_5018225338" evidence="2">
    <location>
        <begin position="24"/>
        <end position="133"/>
    </location>
</feature>
<evidence type="ECO:0000256" key="2">
    <source>
        <dbReference type="SAM" id="SignalP"/>
    </source>
</evidence>
<sequence length="133" mass="14247">MILYVAALAFSVLPALIAYTVVAGDKAEARVLSCHHSHTGRRHTRTCTGTWITSGGSTGDGKIYNVDERDYGRDVALRIGPLGPYGHGFGRHVPTVLGSCGIGVGACLTVLVMLVLNRRKKDAAATWRASRKR</sequence>
<keyword evidence="4" id="KW-1185">Reference proteome</keyword>
<proteinExistence type="predicted"/>
<reference evidence="3 4" key="1">
    <citation type="submission" date="2018-10" db="EMBL/GenBank/DDBJ databases">
        <title>Isolation from soil.</title>
        <authorList>
            <person name="Hu J."/>
        </authorList>
    </citation>
    <scope>NUCLEOTIDE SEQUENCE [LARGE SCALE GENOMIC DNA]</scope>
    <source>
        <strain evidence="3 4">NEAU-Ht49</strain>
    </source>
</reference>
<keyword evidence="2" id="KW-0732">Signal</keyword>
<gene>
    <name evidence="3" type="ORF">EBO15_27055</name>
</gene>
<keyword evidence="1" id="KW-1133">Transmembrane helix</keyword>
<organism evidence="3 4">
    <name type="scientific">Actinomadura harenae</name>
    <dbReference type="NCBI Taxonomy" id="2483351"/>
    <lineage>
        <taxon>Bacteria</taxon>
        <taxon>Bacillati</taxon>
        <taxon>Actinomycetota</taxon>
        <taxon>Actinomycetes</taxon>
        <taxon>Streptosporangiales</taxon>
        <taxon>Thermomonosporaceae</taxon>
        <taxon>Actinomadura</taxon>
    </lineage>
</organism>
<keyword evidence="1" id="KW-0472">Membrane</keyword>
<dbReference type="EMBL" id="RFFG01000056">
    <property type="protein sequence ID" value="RMI40285.1"/>
    <property type="molecule type" value="Genomic_DNA"/>
</dbReference>
<name>A0A3M2LW95_9ACTN</name>
<feature type="signal peptide" evidence="2">
    <location>
        <begin position="1"/>
        <end position="23"/>
    </location>
</feature>
<evidence type="ECO:0000313" key="4">
    <source>
        <dbReference type="Proteomes" id="UP000282674"/>
    </source>
</evidence>